<evidence type="ECO:0000313" key="3">
    <source>
        <dbReference type="EMBL" id="WAU03751.1"/>
    </source>
</evidence>
<evidence type="ECO:0000313" key="4">
    <source>
        <dbReference type="Proteomes" id="UP001210169"/>
    </source>
</evidence>
<proteinExistence type="inferred from homology"/>
<dbReference type="PANTHER" id="PTHR43174:SF1">
    <property type="entry name" value="UDP-N-ACETYLGLUCOSAMINE 2-EPIMERASE"/>
    <property type="match status" value="1"/>
</dbReference>
<sequence length="367" mass="39429">MAVVVGTRPEIIKLAPVIGEVNALLDDDSAVIDTGQHFDKSMSGQLWRELGLPTPEVRLEAGSMTRAGCLGYLTAELGRVFAALSPSAVLVQGDTNTAAAGALAANAVGVPLVHINAGLRSYDRTMPEEHNRVITDHLADLCCAATPHNHANLALEGIPNNRVILTGNTIVEAVESQLPSREDRLAFLRWYGMLPDAYVLATIHHPENTDDPRTLRAIIEALASLVDRMPVLFPMHPRTRRAVQRADCKDALSRILIIDPVGSREFLSLAAHAAVLVSDSGGVAEEVTVLKRPLVVVRSSAERAESMEAGFARLAAPHQIVPAVAGILSRHRKLVARLANEPCPYGNGTAAARIAWATKQLIEQKKD</sequence>
<organism evidence="3 4">
    <name type="scientific">Streptomyces nigrescens</name>
    <dbReference type="NCBI Taxonomy" id="1920"/>
    <lineage>
        <taxon>Bacteria</taxon>
        <taxon>Bacillati</taxon>
        <taxon>Actinomycetota</taxon>
        <taxon>Actinomycetes</taxon>
        <taxon>Kitasatosporales</taxon>
        <taxon>Streptomycetaceae</taxon>
        <taxon>Streptomyces</taxon>
    </lineage>
</organism>
<dbReference type="EC" id="5.1.3.14" evidence="3"/>
<dbReference type="NCBIfam" id="TIGR00236">
    <property type="entry name" value="wecB"/>
    <property type="match status" value="1"/>
</dbReference>
<feature type="domain" description="UDP-N-acetylglucosamine 2-epimerase" evidence="2">
    <location>
        <begin position="29"/>
        <end position="355"/>
    </location>
</feature>
<name>A0ABY7IXR1_STRNI</name>
<dbReference type="Gene3D" id="3.40.50.2000">
    <property type="entry name" value="Glycogen Phosphorylase B"/>
    <property type="match status" value="2"/>
</dbReference>
<gene>
    <name evidence="3" type="primary">wecB</name>
    <name evidence="3" type="ORF">STRNI_001926</name>
</gene>
<accession>A0ABY7IXR1</accession>
<keyword evidence="4" id="KW-1185">Reference proteome</keyword>
<dbReference type="CDD" id="cd03786">
    <property type="entry name" value="GTB_UDP-GlcNAc_2-Epimerase"/>
    <property type="match status" value="1"/>
</dbReference>
<comment type="similarity">
    <text evidence="1">Belongs to the UDP-N-acetylglucosamine 2-epimerase family.</text>
</comment>
<dbReference type="InterPro" id="IPR003331">
    <property type="entry name" value="UDP_GlcNAc_Epimerase_2_dom"/>
</dbReference>
<dbReference type="GO" id="GO:0008761">
    <property type="term" value="F:UDP-N-acetylglucosamine 2-epimerase activity"/>
    <property type="evidence" value="ECO:0007669"/>
    <property type="project" value="UniProtKB-EC"/>
</dbReference>
<dbReference type="RefSeq" id="WP_277410960.1">
    <property type="nucleotide sequence ID" value="NZ_CP114203.1"/>
</dbReference>
<reference evidence="3 4" key="1">
    <citation type="submission" date="2022-12" db="EMBL/GenBank/DDBJ databases">
        <authorList>
            <person name="Ruckert C."/>
            <person name="Busche T."/>
            <person name="Kalinowski J."/>
            <person name="Wittmann C."/>
        </authorList>
    </citation>
    <scope>NUCLEOTIDE SEQUENCE [LARGE SCALE GENOMIC DNA]</scope>
    <source>
        <strain evidence="3 4">DSM 40276</strain>
    </source>
</reference>
<dbReference type="InterPro" id="IPR029767">
    <property type="entry name" value="WecB-like"/>
</dbReference>
<dbReference type="GeneID" id="301331116"/>
<keyword evidence="1 3" id="KW-0413">Isomerase</keyword>
<dbReference type="EMBL" id="CP114203">
    <property type="protein sequence ID" value="WAU03751.1"/>
    <property type="molecule type" value="Genomic_DNA"/>
</dbReference>
<protein>
    <submittedName>
        <fullName evidence="3">UDP-N-acetylglucosamine 2-epimerase (Non-hydrolyzing)</fullName>
        <ecNumber evidence="3">5.1.3.14</ecNumber>
    </submittedName>
</protein>
<dbReference type="Proteomes" id="UP001210169">
    <property type="component" value="Chromosome"/>
</dbReference>
<evidence type="ECO:0000256" key="1">
    <source>
        <dbReference type="RuleBase" id="RU003513"/>
    </source>
</evidence>
<dbReference type="PANTHER" id="PTHR43174">
    <property type="entry name" value="UDP-N-ACETYLGLUCOSAMINE 2-EPIMERASE"/>
    <property type="match status" value="1"/>
</dbReference>
<evidence type="ECO:0000259" key="2">
    <source>
        <dbReference type="Pfam" id="PF02350"/>
    </source>
</evidence>
<dbReference type="Pfam" id="PF02350">
    <property type="entry name" value="Epimerase_2"/>
    <property type="match status" value="1"/>
</dbReference>
<dbReference type="SUPFAM" id="SSF53756">
    <property type="entry name" value="UDP-Glycosyltransferase/glycogen phosphorylase"/>
    <property type="match status" value="1"/>
</dbReference>